<comment type="caution">
    <text evidence="5">The sequence shown here is derived from an EMBL/GenBank/DDBJ whole genome shotgun (WGS) entry which is preliminary data.</text>
</comment>
<dbReference type="Pfam" id="PF09339">
    <property type="entry name" value="HTH_IclR"/>
    <property type="match status" value="1"/>
</dbReference>
<evidence type="ECO:0000313" key="5">
    <source>
        <dbReference type="EMBL" id="TMR16509.1"/>
    </source>
</evidence>
<dbReference type="Gene3D" id="1.10.10.10">
    <property type="entry name" value="Winged helix-like DNA-binding domain superfamily/Winged helix DNA-binding domain"/>
    <property type="match status" value="1"/>
</dbReference>
<dbReference type="GO" id="GO:0003677">
    <property type="term" value="F:DNA binding"/>
    <property type="evidence" value="ECO:0007669"/>
    <property type="project" value="UniProtKB-KW"/>
</dbReference>
<dbReference type="PANTHER" id="PTHR30136:SF24">
    <property type="entry name" value="HTH-TYPE TRANSCRIPTIONAL REPRESSOR ALLR"/>
    <property type="match status" value="1"/>
</dbReference>
<dbReference type="InterPro" id="IPR005471">
    <property type="entry name" value="Tscrpt_reg_IclR_N"/>
</dbReference>
<sequence length="261" mass="27094">MIEISESVTPGRSPAVRKAARILFELAAHHEAASFGELSRRLAMPKSSLADICGVLLEAGVLARDIDGRMQLGGRLSEIARGLVGGTPLLELFHAAVPHAEELAGRTVALAVLSGLDAAYLSVRPGERPLPLTLKPGIRLPAWSTGTGRALLSTLPDPVIREMHTDAPPLSPSGQLFDMERLIEAVGLARARGFASNADLGEMALAGTAAVVYGRGGPLAAVGSIVDITSADAGSDAEAVRALARHLSESLRREPASPSEA</sequence>
<keyword evidence="1" id="KW-0805">Transcription regulation</keyword>
<dbReference type="Proteomes" id="UP000309128">
    <property type="component" value="Unassembled WGS sequence"/>
</dbReference>
<accession>A0A5S4FEP6</accession>
<dbReference type="Pfam" id="PF01614">
    <property type="entry name" value="IclR_C"/>
    <property type="match status" value="1"/>
</dbReference>
<dbReference type="SMART" id="SM00346">
    <property type="entry name" value="HTH_ICLR"/>
    <property type="match status" value="1"/>
</dbReference>
<dbReference type="AlphaFoldDB" id="A0A5S4FEP6"/>
<dbReference type="InterPro" id="IPR014757">
    <property type="entry name" value="Tscrpt_reg_IclR_C"/>
</dbReference>
<dbReference type="SUPFAM" id="SSF55781">
    <property type="entry name" value="GAF domain-like"/>
    <property type="match status" value="1"/>
</dbReference>
<gene>
    <name evidence="5" type="ORF">ETD86_25205</name>
</gene>
<reference evidence="5 6" key="1">
    <citation type="submission" date="2019-05" db="EMBL/GenBank/DDBJ databases">
        <title>Draft genome sequence of Nonomuraea turkmeniaca DSM 43926.</title>
        <authorList>
            <person name="Saricaoglu S."/>
            <person name="Isik K."/>
        </authorList>
    </citation>
    <scope>NUCLEOTIDE SEQUENCE [LARGE SCALE GENOMIC DNA]</scope>
    <source>
        <strain evidence="5 6">DSM 43926</strain>
    </source>
</reference>
<protein>
    <recommendedName>
        <fullName evidence="4">IclR-ED domain-containing protein</fullName>
    </recommendedName>
</protein>
<dbReference type="InterPro" id="IPR050707">
    <property type="entry name" value="HTH_MetabolicPath_Reg"/>
</dbReference>
<dbReference type="SUPFAM" id="SSF46785">
    <property type="entry name" value="Winged helix' DNA-binding domain"/>
    <property type="match status" value="1"/>
</dbReference>
<dbReference type="InterPro" id="IPR029016">
    <property type="entry name" value="GAF-like_dom_sf"/>
</dbReference>
<dbReference type="GO" id="GO:0003700">
    <property type="term" value="F:DNA-binding transcription factor activity"/>
    <property type="evidence" value="ECO:0007669"/>
    <property type="project" value="TreeGrafter"/>
</dbReference>
<evidence type="ECO:0000256" key="3">
    <source>
        <dbReference type="ARBA" id="ARBA00023163"/>
    </source>
</evidence>
<keyword evidence="6" id="KW-1185">Reference proteome</keyword>
<dbReference type="EMBL" id="VCKY01000089">
    <property type="protein sequence ID" value="TMR16509.1"/>
    <property type="molecule type" value="Genomic_DNA"/>
</dbReference>
<dbReference type="InterPro" id="IPR036388">
    <property type="entry name" value="WH-like_DNA-bd_sf"/>
</dbReference>
<name>A0A5S4FEP6_9ACTN</name>
<dbReference type="GO" id="GO:0045892">
    <property type="term" value="P:negative regulation of DNA-templated transcription"/>
    <property type="evidence" value="ECO:0007669"/>
    <property type="project" value="TreeGrafter"/>
</dbReference>
<proteinExistence type="predicted"/>
<dbReference type="RefSeq" id="WP_138668630.1">
    <property type="nucleotide sequence ID" value="NZ_VCKY01000089.1"/>
</dbReference>
<evidence type="ECO:0000256" key="1">
    <source>
        <dbReference type="ARBA" id="ARBA00023015"/>
    </source>
</evidence>
<evidence type="ECO:0000256" key="2">
    <source>
        <dbReference type="ARBA" id="ARBA00023125"/>
    </source>
</evidence>
<feature type="domain" description="IclR-ED" evidence="4">
    <location>
        <begin position="75"/>
        <end position="253"/>
    </location>
</feature>
<dbReference type="Gene3D" id="3.30.450.40">
    <property type="match status" value="1"/>
</dbReference>
<dbReference type="InterPro" id="IPR036390">
    <property type="entry name" value="WH_DNA-bd_sf"/>
</dbReference>
<keyword evidence="3" id="KW-0804">Transcription</keyword>
<evidence type="ECO:0000259" key="4">
    <source>
        <dbReference type="PROSITE" id="PS51078"/>
    </source>
</evidence>
<dbReference type="PANTHER" id="PTHR30136">
    <property type="entry name" value="HELIX-TURN-HELIX TRANSCRIPTIONAL REGULATOR, ICLR FAMILY"/>
    <property type="match status" value="1"/>
</dbReference>
<dbReference type="OrthoDB" id="3730822at2"/>
<evidence type="ECO:0000313" key="6">
    <source>
        <dbReference type="Proteomes" id="UP000309128"/>
    </source>
</evidence>
<dbReference type="PROSITE" id="PS51078">
    <property type="entry name" value="ICLR_ED"/>
    <property type="match status" value="1"/>
</dbReference>
<keyword evidence="2" id="KW-0238">DNA-binding</keyword>
<organism evidence="5 6">
    <name type="scientific">Nonomuraea turkmeniaca</name>
    <dbReference type="NCBI Taxonomy" id="103838"/>
    <lineage>
        <taxon>Bacteria</taxon>
        <taxon>Bacillati</taxon>
        <taxon>Actinomycetota</taxon>
        <taxon>Actinomycetes</taxon>
        <taxon>Streptosporangiales</taxon>
        <taxon>Streptosporangiaceae</taxon>
        <taxon>Nonomuraea</taxon>
    </lineage>
</organism>